<accession>A0ABN1H596</accession>
<evidence type="ECO:0000313" key="2">
    <source>
        <dbReference type="EMBL" id="GAA0629320.1"/>
    </source>
</evidence>
<organism evidence="2 3">
    <name type="scientific">Sporichthya brevicatena</name>
    <dbReference type="NCBI Taxonomy" id="171442"/>
    <lineage>
        <taxon>Bacteria</taxon>
        <taxon>Bacillati</taxon>
        <taxon>Actinomycetota</taxon>
        <taxon>Actinomycetes</taxon>
        <taxon>Sporichthyales</taxon>
        <taxon>Sporichthyaceae</taxon>
        <taxon>Sporichthya</taxon>
    </lineage>
</organism>
<comment type="caution">
    <text evidence="2">The sequence shown here is derived from an EMBL/GenBank/DDBJ whole genome shotgun (WGS) entry which is preliminary data.</text>
</comment>
<keyword evidence="3" id="KW-1185">Reference proteome</keyword>
<name>A0ABN1H596_9ACTN</name>
<dbReference type="Pfam" id="PF14417">
    <property type="entry name" value="MEDS"/>
    <property type="match status" value="1"/>
</dbReference>
<reference evidence="2 3" key="1">
    <citation type="journal article" date="2019" name="Int. J. Syst. Evol. Microbiol.">
        <title>The Global Catalogue of Microorganisms (GCM) 10K type strain sequencing project: providing services to taxonomists for standard genome sequencing and annotation.</title>
        <authorList>
            <consortium name="The Broad Institute Genomics Platform"/>
            <consortium name="The Broad Institute Genome Sequencing Center for Infectious Disease"/>
            <person name="Wu L."/>
            <person name="Ma J."/>
        </authorList>
    </citation>
    <scope>NUCLEOTIDE SEQUENCE [LARGE SCALE GENOMIC DNA]</scope>
    <source>
        <strain evidence="2 3">JCM 10671</strain>
    </source>
</reference>
<dbReference type="EMBL" id="BAAAHE010000035">
    <property type="protein sequence ID" value="GAA0629320.1"/>
    <property type="molecule type" value="Genomic_DNA"/>
</dbReference>
<dbReference type="RefSeq" id="WP_344607325.1">
    <property type="nucleotide sequence ID" value="NZ_BAAAHE010000035.1"/>
</dbReference>
<protein>
    <submittedName>
        <fullName evidence="2">MEDS domain-containing protein</fullName>
    </submittedName>
</protein>
<sequence length="180" mass="19621">MSAPTLSAERLTTAPGDHVCAFYRGEAERREILREFLAAGLAAGAPCLCIAGDADREWLAQTLGPDLALDSYPATYTHGGAFDREHLLSYWQAWGEAHGRGTRTASDMSWAEAAFGTPVLEEFMAYEAETTALARQLDATALCLYDLERLGRHVIIPALRAHPVVLVSGVLVRNPYCEAR</sequence>
<evidence type="ECO:0000313" key="3">
    <source>
        <dbReference type="Proteomes" id="UP001500957"/>
    </source>
</evidence>
<dbReference type="Proteomes" id="UP001500957">
    <property type="component" value="Unassembled WGS sequence"/>
</dbReference>
<gene>
    <name evidence="2" type="ORF">GCM10009547_36210</name>
</gene>
<proteinExistence type="predicted"/>
<evidence type="ECO:0000259" key="1">
    <source>
        <dbReference type="Pfam" id="PF14417"/>
    </source>
</evidence>
<feature type="domain" description="MEDS" evidence="1">
    <location>
        <begin position="17"/>
        <end position="163"/>
    </location>
</feature>
<dbReference type="InterPro" id="IPR025847">
    <property type="entry name" value="MEDS_domain"/>
</dbReference>